<accession>A0AAV9U8Q0</accession>
<comment type="caution">
    <text evidence="2">The sequence shown here is derived from an EMBL/GenBank/DDBJ whole genome shotgun (WGS) entry which is preliminary data.</text>
</comment>
<feature type="region of interest" description="Disordered" evidence="1">
    <location>
        <begin position="1035"/>
        <end position="1070"/>
    </location>
</feature>
<evidence type="ECO:0000313" key="2">
    <source>
        <dbReference type="EMBL" id="KAK6337868.1"/>
    </source>
</evidence>
<evidence type="ECO:0000313" key="3">
    <source>
        <dbReference type="Proteomes" id="UP001375240"/>
    </source>
</evidence>
<dbReference type="EMBL" id="JAVHNQ010000010">
    <property type="protein sequence ID" value="KAK6337868.1"/>
    <property type="molecule type" value="Genomic_DNA"/>
</dbReference>
<reference evidence="2 3" key="1">
    <citation type="submission" date="2019-10" db="EMBL/GenBank/DDBJ databases">
        <authorList>
            <person name="Palmer J.M."/>
        </authorList>
    </citation>
    <scope>NUCLEOTIDE SEQUENCE [LARGE SCALE GENOMIC DNA]</scope>
    <source>
        <strain evidence="2 3">TWF696</strain>
    </source>
</reference>
<feature type="compositionally biased region" description="Basic and acidic residues" evidence="1">
    <location>
        <begin position="1"/>
        <end position="15"/>
    </location>
</feature>
<proteinExistence type="predicted"/>
<protein>
    <submittedName>
        <fullName evidence="2">Uncharacterized protein</fullName>
    </submittedName>
</protein>
<dbReference type="Proteomes" id="UP001375240">
    <property type="component" value="Unassembled WGS sequence"/>
</dbReference>
<evidence type="ECO:0000256" key="1">
    <source>
        <dbReference type="SAM" id="MobiDB-lite"/>
    </source>
</evidence>
<dbReference type="PANTHER" id="PTHR33099:SF7">
    <property type="entry name" value="MYND-TYPE DOMAIN-CONTAINING PROTEIN"/>
    <property type="match status" value="1"/>
</dbReference>
<gene>
    <name evidence="2" type="ORF">TWF696_001346</name>
</gene>
<dbReference type="AlphaFoldDB" id="A0AAV9U8Q0"/>
<sequence>MSEPKRVKLSYRDPRPAGLEDDSDSDSGSGWENASENEDSLSSGDASDFPDDSPYEEMKWRQPQLSDYKNYELAKTLHGLLDKADSYLGNFAFNRSFPENPSPGLRVNTLGTIGMPISPRDAEMLYRHGRALSTTMSEKDGVAEIPATEFGFRNPVWKNWLDGVVYKVELELGIGDEDSLKLKLEKLVIYAPGGDDAGFAMDWSSTAVDRENIIGYLEVVLPGEFTGGSVTLSYEQKAPAEEVDQEMDSTESAPDTETREIHFQGDSHFDTVVAAWYSDVKHQTANITMGYKTTLIYTLYTLSPPKTPTLRFTQSSAIARTLKALPHLTDRSKEPFPPPAAYDPILYVLEGHYCELAHFPMKDKTFLPHDRIKMQNIIHAIKNVKGLSLYTGVLETDDPYRKVPAGSKRWYNGAVRTVDNDAPSDPLDYEDRHKEFLSNTLRNMRHLAGPVRDMDDHYWHGPVLTFGPKLSKLQEEALALEKELLEEDDGWDEEEMEKLQKVACIVIWPTSTLESIEMHEPVRNMRKSWKQIKEFFRSMPCAHDGDEDGYIKARLNTIMQFCFNGELTEDQLFEARDMVEQILADAPPDTRSDIFRRYGYEKFSFTHETPVDLLNAMVRSSFRDDSGPDGPNFTVLERRLKLMEIFPRQLFPSCLKGLSGLVRQRDYLCHGPAHLVRSVFTVLNWKEELLAAWLRSIFMANPSENFRRAVDDDMKHNLEEGSDSLKVWVSISQKSHEYIIEGIKERFPRLLSEIVEKQYPRNVVTDEPQENPHRIEMLGYTIQLDPDRDPAEVIGIRLANYLECLLDQADSASLMTQLFDAIKIPATEDSECSNKRAPKPRKTLYGSFFEMDSTPKFYRNSELLTVLFQVAMVVSKLLSPSETKTVDAEASAVLSQFTAYFKDLVEEIYPCEKPPDSMPSLSLPPLRKRCKKPECHICPAVNNFLRSPDAETLTLRCPDRLKSHVLQIKKLFPDPPEDDTSVPEIRDIACVWALESEGRFRGQGKIKLEKQVIQNYHKQKAEFAEKMAERKKWLEPLGLPAEDHGKTLGKATKSVEKSGKKRKASVGAVP</sequence>
<keyword evidence="3" id="KW-1185">Reference proteome</keyword>
<dbReference type="PANTHER" id="PTHR33099">
    <property type="entry name" value="FE2OG DIOXYGENASE DOMAIN-CONTAINING PROTEIN"/>
    <property type="match status" value="1"/>
</dbReference>
<name>A0AAV9U8Q0_9PEZI</name>
<organism evidence="2 3">
    <name type="scientific">Orbilia brochopaga</name>
    <dbReference type="NCBI Taxonomy" id="3140254"/>
    <lineage>
        <taxon>Eukaryota</taxon>
        <taxon>Fungi</taxon>
        <taxon>Dikarya</taxon>
        <taxon>Ascomycota</taxon>
        <taxon>Pezizomycotina</taxon>
        <taxon>Orbiliomycetes</taxon>
        <taxon>Orbiliales</taxon>
        <taxon>Orbiliaceae</taxon>
        <taxon>Orbilia</taxon>
    </lineage>
</organism>
<feature type="region of interest" description="Disordered" evidence="1">
    <location>
        <begin position="1"/>
        <end position="56"/>
    </location>
</feature>